<feature type="region of interest" description="Disordered" evidence="1">
    <location>
        <begin position="94"/>
        <end position="114"/>
    </location>
</feature>
<sequence>MLKSSGSRLDWRLVQHRWYGCEFAGSVDAQTPPLLTRVKESNEQLGRAVASPRSAVLSIYYNTAGGMCRLIHFTIIKENKMVLHKGNNEDCNAEYSKNSDDEETAMKKSLTFFD</sequence>
<proteinExistence type="predicted"/>
<evidence type="ECO:0000313" key="3">
    <source>
        <dbReference type="Proteomes" id="UP000053766"/>
    </source>
</evidence>
<gene>
    <name evidence="2" type="ORF">DICVIV_13221</name>
</gene>
<protein>
    <submittedName>
        <fullName evidence="2">Uncharacterized protein</fullName>
    </submittedName>
</protein>
<dbReference type="Proteomes" id="UP000053766">
    <property type="component" value="Unassembled WGS sequence"/>
</dbReference>
<evidence type="ECO:0000313" key="2">
    <source>
        <dbReference type="EMBL" id="KJH40814.1"/>
    </source>
</evidence>
<dbReference type="AlphaFoldDB" id="A0A0D8XAZ4"/>
<name>A0A0D8XAZ4_DICVI</name>
<organism evidence="2 3">
    <name type="scientific">Dictyocaulus viviparus</name>
    <name type="common">Bovine lungworm</name>
    <dbReference type="NCBI Taxonomy" id="29172"/>
    <lineage>
        <taxon>Eukaryota</taxon>
        <taxon>Metazoa</taxon>
        <taxon>Ecdysozoa</taxon>
        <taxon>Nematoda</taxon>
        <taxon>Chromadorea</taxon>
        <taxon>Rhabditida</taxon>
        <taxon>Rhabditina</taxon>
        <taxon>Rhabditomorpha</taxon>
        <taxon>Strongyloidea</taxon>
        <taxon>Metastrongylidae</taxon>
        <taxon>Dictyocaulus</taxon>
    </lineage>
</organism>
<dbReference type="EMBL" id="KN717006">
    <property type="protein sequence ID" value="KJH40814.1"/>
    <property type="molecule type" value="Genomic_DNA"/>
</dbReference>
<reference evidence="2 3" key="1">
    <citation type="submission" date="2013-11" db="EMBL/GenBank/DDBJ databases">
        <title>Draft genome of the bovine lungworm Dictyocaulus viviparus.</title>
        <authorList>
            <person name="Mitreva M."/>
        </authorList>
    </citation>
    <scope>NUCLEOTIDE SEQUENCE [LARGE SCALE GENOMIC DNA]</scope>
    <source>
        <strain evidence="2 3">HannoverDv2000</strain>
    </source>
</reference>
<keyword evidence="3" id="KW-1185">Reference proteome</keyword>
<evidence type="ECO:0000256" key="1">
    <source>
        <dbReference type="SAM" id="MobiDB-lite"/>
    </source>
</evidence>
<reference evidence="3" key="2">
    <citation type="journal article" date="2016" name="Sci. Rep.">
        <title>Dictyocaulus viviparus genome, variome and transcriptome elucidate lungworm biology and support future intervention.</title>
        <authorList>
            <person name="McNulty S.N."/>
            <person name="Strube C."/>
            <person name="Rosa B.A."/>
            <person name="Martin J.C."/>
            <person name="Tyagi R."/>
            <person name="Choi Y.J."/>
            <person name="Wang Q."/>
            <person name="Hallsworth Pepin K."/>
            <person name="Zhang X."/>
            <person name="Ozersky P."/>
            <person name="Wilson R.K."/>
            <person name="Sternberg P.W."/>
            <person name="Gasser R.B."/>
            <person name="Mitreva M."/>
        </authorList>
    </citation>
    <scope>NUCLEOTIDE SEQUENCE [LARGE SCALE GENOMIC DNA]</scope>
    <source>
        <strain evidence="3">HannoverDv2000</strain>
    </source>
</reference>
<accession>A0A0D8XAZ4</accession>